<accession>A0A7M5VE75</accession>
<sequence>MGPQVIDPKNCTLKLSLHQQILNTPKTRLLKEQSKQWFNLGNNQTSNDPITAAEYLLKREYGESAIFKHDSRDPVFIPSEIACCDYDEKSIAVLDYSIDERMKLTLDNLKQESPEYWLTKELDAFLQTQPLNNEIKQDEFNKWIVNLMTLYLMKRELPNVDFQLPSTTCENFLKESRKKVSEISPNSELEETLQYGNIKKNVKKEIKNSPPEDVTLKWLFNVELSQRGDKIERTFFEELLSLRKDSVLEDTIILPSVHFMTNIKNKMHQEFDILIFSWSRKLIIGVEIKKNLTIHTNAFEQLENYHFIMESQLRDLFGEGWKFFPVVCSENQDYPVTTQHYITLETDVKTWLESVFKNYPVLNYQAPVIHPLEQLKKVLQIIVFTIHVSRKDRPPPITPSCWIGHVSKVIDSLSNTENIVFYSNKQLPVLTNNKPKYNKLVIKGGYSTGKTFLLQEKAIMLSKDPEYKDGILYVVCNGEGLLYRDRKLVLEPHGVRVVKTYDEDFDLKNEIEQNNIKAVFLDEWNVNQPSLVEVENTTICWIAPNALYQEKMNRDDYKFENTFKGFQLLQLSVNLRNSKEIIREAKSLAEERLYRYTEGISEPPSNFPNGPPPVFVKTVKEAVEIIRKSDQASQERNLIKPLKSVNEAVKIIRNSDQASQGNSSENKVKNRGILVITDTITDVDLGEVSDDIMFYDDSFIQQEQFEEVQNPCEFLRQGNSILITKPSYVNGFEWNTVIYKLSTKIDKYIEFHDCNITMRCTTNLFIVNTKKANMIYEHEQMLKALPLEEGFIKRHTIQCVIDYLHFFYGNRLAGLENRSPYITDFLKKISNENTKVSFDEKEILGIASELFQLKLNEWLLPIISETFKNIPEAKIPMTKQGQFDSINKLFVSLILDIIKKSDKTINWLVLPYTIHMLEERILSGALLPDFDTLRSNVKNFKRQDFVDFVEKNSSEDNCRENFWKTAAENLREFALQFKMLEFAPSDDTTLKTFKIYAIQFVYLYIKFLNDKEWLVPTLRETLENISKKKSDHITKQDLFNFIKEFFVMLILDIIKKSDKTINSLILPYTIHMLEEQIMSGTSLPDFDTLRSNVENFKRQDFVDFVQKMSSEDNCLENFWKTAAENLREFAPQFKMLEFAPSDDTTLKTFKIYAIQFVYLHIKFLNDKEWLVPALRETLENISKKKSDHITKQDLFNSIKELFVMLILDILKKSDKTINWFVLPYTIHMLEEKIMSGALLPDFDTLRSYVENFKSQDFVDFVEKNSSEDNCLEKFWKTDAEILREFAPQFKMLEFVPSDNTTLKTFKIYAIQFVCDYTKKRQDEQWLLKLEPVLKRTFANISKIDIELVSKDELSDLMKDFLTFLVDEVSKTLDIPSTETVWLIPLIVFDIKKDFIKTSEIANLFPEFSTLKSAVANINFDSFFEMMETFSKERKKLLWEQLTLSKSTLLKHRFNKFNDDKVRMLEIGNTDQLFLKKIIFSVLGQTFIENERLHLSDRLFWMDILNVIRDTDTENMSKKKLFILIENVIVHYVAESLYLINSGYAPPYPSTSDIINVIKNDFVNGKNQGNLFPSLERIKSISSKLRGNYLCRGRFVNSPVKAKGFKSNISDS</sequence>
<reference evidence="1" key="1">
    <citation type="submission" date="2021-01" db="UniProtKB">
        <authorList>
            <consortium name="EnsemblMetazoa"/>
        </authorList>
    </citation>
    <scope>IDENTIFICATION</scope>
</reference>
<proteinExistence type="predicted"/>
<keyword evidence="2" id="KW-1185">Reference proteome</keyword>
<evidence type="ECO:0000313" key="1">
    <source>
        <dbReference type="EnsemblMetazoa" id="CLYHEMP009438.4"/>
    </source>
</evidence>
<evidence type="ECO:0000313" key="2">
    <source>
        <dbReference type="Proteomes" id="UP000594262"/>
    </source>
</evidence>
<name>A0A7M5VE75_9CNID</name>
<organism evidence="1 2">
    <name type="scientific">Clytia hemisphaerica</name>
    <dbReference type="NCBI Taxonomy" id="252671"/>
    <lineage>
        <taxon>Eukaryota</taxon>
        <taxon>Metazoa</taxon>
        <taxon>Cnidaria</taxon>
        <taxon>Hydrozoa</taxon>
        <taxon>Hydroidolina</taxon>
        <taxon>Leptothecata</taxon>
        <taxon>Obeliida</taxon>
        <taxon>Clytiidae</taxon>
        <taxon>Clytia</taxon>
    </lineage>
</organism>
<dbReference type="Proteomes" id="UP000594262">
    <property type="component" value="Unplaced"/>
</dbReference>
<dbReference type="EnsemblMetazoa" id="CLYHEMT009438.4">
    <property type="protein sequence ID" value="CLYHEMP009438.4"/>
    <property type="gene ID" value="CLYHEMG009438"/>
</dbReference>
<protein>
    <submittedName>
        <fullName evidence="1">Uncharacterized protein</fullName>
    </submittedName>
</protein>